<organism evidence="2 3">
    <name type="scientific">Minwuia thermotolerans</name>
    <dbReference type="NCBI Taxonomy" id="2056226"/>
    <lineage>
        <taxon>Bacteria</taxon>
        <taxon>Pseudomonadati</taxon>
        <taxon>Pseudomonadota</taxon>
        <taxon>Alphaproteobacteria</taxon>
        <taxon>Minwuiales</taxon>
        <taxon>Minwuiaceae</taxon>
        <taxon>Minwuia</taxon>
    </lineage>
</organism>
<name>A0A2M9FZZ5_9PROT</name>
<keyword evidence="3" id="KW-1185">Reference proteome</keyword>
<dbReference type="Proteomes" id="UP000229498">
    <property type="component" value="Unassembled WGS sequence"/>
</dbReference>
<proteinExistence type="predicted"/>
<accession>A0A2M9FZZ5</accession>
<dbReference type="InterPro" id="IPR050126">
    <property type="entry name" value="Ap4A_hydrolase"/>
</dbReference>
<dbReference type="GO" id="GO:0110154">
    <property type="term" value="P:RNA decapping"/>
    <property type="evidence" value="ECO:0007669"/>
    <property type="project" value="TreeGrafter"/>
</dbReference>
<dbReference type="InterPro" id="IPR004843">
    <property type="entry name" value="Calcineurin-like_PHP"/>
</dbReference>
<dbReference type="GO" id="GO:0005737">
    <property type="term" value="C:cytoplasm"/>
    <property type="evidence" value="ECO:0007669"/>
    <property type="project" value="TreeGrafter"/>
</dbReference>
<sequence length="257" mass="28244">MLPWMKKSRAEQQATAATVACAPDGERIYAIGDVHGRADLLLELVEMIRADMDQGEVGRHTVVFLGDYLDRGSGNAEVLDILCADPFDGGARMVSLIGNHEAVLLQFLEDAEIGRDWLRFGGDATLASYGIRIRRSEPGIDELLRAQAALADNMPAEHLAFLRGLKLSYRAGDYLFVHAGIRPGVPLARQDGNDLIWIRNAFLQSDDDFGCVVVHGHTPNLEVESRHNRIGIDTGAYFSGRLTAAVLEGEERRFLST</sequence>
<evidence type="ECO:0000313" key="2">
    <source>
        <dbReference type="EMBL" id="PJK29023.1"/>
    </source>
</evidence>
<dbReference type="SUPFAM" id="SSF56300">
    <property type="entry name" value="Metallo-dependent phosphatases"/>
    <property type="match status" value="1"/>
</dbReference>
<comment type="caution">
    <text evidence="2">The sequence shown here is derived from an EMBL/GenBank/DDBJ whole genome shotgun (WGS) entry which is preliminary data.</text>
</comment>
<dbReference type="PANTHER" id="PTHR42850:SF4">
    <property type="entry name" value="ZINC-DEPENDENT ENDOPOLYPHOSPHATASE"/>
    <property type="match status" value="1"/>
</dbReference>
<protein>
    <submittedName>
        <fullName evidence="2">Serine/threonine protein phosphatase</fullName>
    </submittedName>
</protein>
<dbReference type="CDD" id="cd00144">
    <property type="entry name" value="MPP_PPP_family"/>
    <property type="match status" value="1"/>
</dbReference>
<dbReference type="GO" id="GO:0016791">
    <property type="term" value="F:phosphatase activity"/>
    <property type="evidence" value="ECO:0007669"/>
    <property type="project" value="TreeGrafter"/>
</dbReference>
<dbReference type="AlphaFoldDB" id="A0A2M9FZZ5"/>
<evidence type="ECO:0000313" key="3">
    <source>
        <dbReference type="Proteomes" id="UP000229498"/>
    </source>
</evidence>
<dbReference type="Gene3D" id="3.60.21.10">
    <property type="match status" value="1"/>
</dbReference>
<dbReference type="InterPro" id="IPR029052">
    <property type="entry name" value="Metallo-depent_PP-like"/>
</dbReference>
<dbReference type="EMBL" id="PHIG01000037">
    <property type="protein sequence ID" value="PJK29023.1"/>
    <property type="molecule type" value="Genomic_DNA"/>
</dbReference>
<dbReference type="PRINTS" id="PR00114">
    <property type="entry name" value="STPHPHTASE"/>
</dbReference>
<gene>
    <name evidence="2" type="ORF">CVT23_13970</name>
</gene>
<feature type="domain" description="Calcineurin-like phosphoesterase" evidence="1">
    <location>
        <begin position="27"/>
        <end position="221"/>
    </location>
</feature>
<evidence type="ECO:0000259" key="1">
    <source>
        <dbReference type="Pfam" id="PF00149"/>
    </source>
</evidence>
<dbReference type="InterPro" id="IPR006186">
    <property type="entry name" value="Ser/Thr-sp_prot-phosphatase"/>
</dbReference>
<dbReference type="OrthoDB" id="9807890at2"/>
<dbReference type="GO" id="GO:0008803">
    <property type="term" value="F:bis(5'-nucleosyl)-tetraphosphatase (symmetrical) activity"/>
    <property type="evidence" value="ECO:0007669"/>
    <property type="project" value="TreeGrafter"/>
</dbReference>
<dbReference type="PANTHER" id="PTHR42850">
    <property type="entry name" value="METALLOPHOSPHOESTERASE"/>
    <property type="match status" value="1"/>
</dbReference>
<dbReference type="Pfam" id="PF00149">
    <property type="entry name" value="Metallophos"/>
    <property type="match status" value="1"/>
</dbReference>
<reference evidence="2 3" key="1">
    <citation type="submission" date="2017-11" db="EMBL/GenBank/DDBJ databases">
        <title>Draft genome sequence of Rhizobiales bacterium SY3-13.</title>
        <authorList>
            <person name="Sun C."/>
        </authorList>
    </citation>
    <scope>NUCLEOTIDE SEQUENCE [LARGE SCALE GENOMIC DNA]</scope>
    <source>
        <strain evidence="2 3">SY3-13</strain>
    </source>
</reference>